<protein>
    <submittedName>
        <fullName evidence="1">Uncharacterized protein</fullName>
    </submittedName>
</protein>
<dbReference type="EMBL" id="FRAT01000002">
    <property type="protein sequence ID" value="SHK31684.1"/>
    <property type="molecule type" value="Genomic_DNA"/>
</dbReference>
<organism evidence="1 2">
    <name type="scientific">Flagellimonas taeanensis</name>
    <dbReference type="NCBI Taxonomy" id="1005926"/>
    <lineage>
        <taxon>Bacteria</taxon>
        <taxon>Pseudomonadati</taxon>
        <taxon>Bacteroidota</taxon>
        <taxon>Flavobacteriia</taxon>
        <taxon>Flavobacteriales</taxon>
        <taxon>Flavobacteriaceae</taxon>
        <taxon>Flagellimonas</taxon>
    </lineage>
</organism>
<dbReference type="AlphaFoldDB" id="A0A1M6RGT4"/>
<name>A0A1M6RGT4_9FLAO</name>
<evidence type="ECO:0000313" key="2">
    <source>
        <dbReference type="Proteomes" id="UP000184031"/>
    </source>
</evidence>
<gene>
    <name evidence="1" type="ORF">SAMN05216293_0760</name>
</gene>
<proteinExistence type="predicted"/>
<accession>A0A1M6RGT4</accession>
<evidence type="ECO:0000313" key="1">
    <source>
        <dbReference type="EMBL" id="SHK31684.1"/>
    </source>
</evidence>
<sequence length="31" mass="3754">MFGVQYVRFSIGKIRSISNYDYFYSEKLNDL</sequence>
<dbReference type="Proteomes" id="UP000184031">
    <property type="component" value="Unassembled WGS sequence"/>
</dbReference>
<comment type="caution">
    <text evidence="1">The sequence shown here is derived from an EMBL/GenBank/DDBJ whole genome shotgun (WGS) entry which is preliminary data.</text>
</comment>
<reference evidence="1 2" key="1">
    <citation type="submission" date="2016-11" db="EMBL/GenBank/DDBJ databases">
        <authorList>
            <person name="Varghese N."/>
            <person name="Submissions S."/>
        </authorList>
    </citation>
    <scope>NUCLEOTIDE SEQUENCE [LARGE SCALE GENOMIC DNA]</scope>
    <source>
        <strain evidence="1 2">CGMCC 1.12174</strain>
    </source>
</reference>
<dbReference type="STRING" id="1055723.SAMN05216293_0760"/>